<keyword evidence="1" id="KW-0812">Transmembrane</keyword>
<keyword evidence="2" id="KW-0732">Signal</keyword>
<proteinExistence type="predicted"/>
<accession>A0A2M4D2I2</accession>
<evidence type="ECO:0000256" key="2">
    <source>
        <dbReference type="SAM" id="SignalP"/>
    </source>
</evidence>
<keyword evidence="1" id="KW-1133">Transmembrane helix</keyword>
<dbReference type="EMBL" id="GGFL01007581">
    <property type="protein sequence ID" value="MBW71759.1"/>
    <property type="molecule type" value="Transcribed_RNA"/>
</dbReference>
<feature type="chain" id="PRO_5014928225" description="Secreted protein" evidence="2">
    <location>
        <begin position="22"/>
        <end position="69"/>
    </location>
</feature>
<name>A0A2M4D2I2_ANODA</name>
<protein>
    <recommendedName>
        <fullName evidence="4">Secreted protein</fullName>
    </recommendedName>
</protein>
<sequence>MLCFASLLLLLFHLCPKRKHTHTNRLPYTLMVQGGDFGSVFVATAILCPFSLGWLYNLLWMLYVFKTRS</sequence>
<organism evidence="3">
    <name type="scientific">Anopheles darlingi</name>
    <name type="common">Mosquito</name>
    <dbReference type="NCBI Taxonomy" id="43151"/>
    <lineage>
        <taxon>Eukaryota</taxon>
        <taxon>Metazoa</taxon>
        <taxon>Ecdysozoa</taxon>
        <taxon>Arthropoda</taxon>
        <taxon>Hexapoda</taxon>
        <taxon>Insecta</taxon>
        <taxon>Pterygota</taxon>
        <taxon>Neoptera</taxon>
        <taxon>Endopterygota</taxon>
        <taxon>Diptera</taxon>
        <taxon>Nematocera</taxon>
        <taxon>Culicoidea</taxon>
        <taxon>Culicidae</taxon>
        <taxon>Anophelinae</taxon>
        <taxon>Anopheles</taxon>
    </lineage>
</organism>
<evidence type="ECO:0000256" key="1">
    <source>
        <dbReference type="SAM" id="Phobius"/>
    </source>
</evidence>
<dbReference type="AlphaFoldDB" id="A0A2M4D2I2"/>
<evidence type="ECO:0008006" key="4">
    <source>
        <dbReference type="Google" id="ProtNLM"/>
    </source>
</evidence>
<feature type="signal peptide" evidence="2">
    <location>
        <begin position="1"/>
        <end position="21"/>
    </location>
</feature>
<keyword evidence="1" id="KW-0472">Membrane</keyword>
<evidence type="ECO:0000313" key="3">
    <source>
        <dbReference type="EMBL" id="MBW71759.1"/>
    </source>
</evidence>
<reference evidence="3" key="1">
    <citation type="submission" date="2018-01" db="EMBL/GenBank/DDBJ databases">
        <title>An insight into the sialome of Amazonian anophelines.</title>
        <authorList>
            <person name="Ribeiro J.M."/>
            <person name="Scarpassa V."/>
            <person name="Calvo E."/>
        </authorList>
    </citation>
    <scope>NUCLEOTIDE SEQUENCE</scope>
</reference>
<feature type="transmembrane region" description="Helical" evidence="1">
    <location>
        <begin position="41"/>
        <end position="65"/>
    </location>
</feature>